<dbReference type="EnsemblPlants" id="AVESA.00010b.r2.4DG0726620.1">
    <property type="protein sequence ID" value="AVESA.00010b.r2.4DG0726620.1.CDS"/>
    <property type="gene ID" value="AVESA.00010b.r2.4DG0726620"/>
</dbReference>
<evidence type="ECO:0000313" key="1">
    <source>
        <dbReference type="EnsemblPlants" id="AVESA.00010b.r2.4DG0726620.1.CDS"/>
    </source>
</evidence>
<keyword evidence="2" id="KW-1185">Reference proteome</keyword>
<reference evidence="1" key="2">
    <citation type="submission" date="2025-09" db="UniProtKB">
        <authorList>
            <consortium name="EnsemblPlants"/>
        </authorList>
    </citation>
    <scope>IDENTIFICATION</scope>
</reference>
<reference evidence="1" key="1">
    <citation type="submission" date="2021-05" db="EMBL/GenBank/DDBJ databases">
        <authorList>
            <person name="Scholz U."/>
            <person name="Mascher M."/>
            <person name="Fiebig A."/>
        </authorList>
    </citation>
    <scope>NUCLEOTIDE SEQUENCE [LARGE SCALE GENOMIC DNA]</scope>
</reference>
<accession>A0ACD5X2H2</accession>
<name>A0ACD5X2H2_AVESA</name>
<evidence type="ECO:0000313" key="2">
    <source>
        <dbReference type="Proteomes" id="UP001732700"/>
    </source>
</evidence>
<sequence>MCSLGEVALVPQPGTSEAAAMECANGAGYGAEGNRPKESDFREQILQLAAIACNEDEEKSRIELLDKLKGSNKCTLVKLCCSLDIRGSTSTRKDDIVALLMEFLMEHCSRIDCTDPDKKFRKRKRRMDGANLSGGDPSKKRKPDGTVLETHVEEEADGKKGAEDRTNCSEFDPRNARNVCTDNKTGQFLNGQAKPEPSEGVNGSMLDKLAVVPLPGAPLPTHEQILVTTPCAELVSHVENNSTDMKASTKKNISVTKKKATHTTDLKEKFCGMILGALLSLVHMWLRVGCVVCSLHICMLKKHIKKILLHIQECTAAKESAKDGLVESDREKENELQACQDGKSKDVQKTDNINGSEKGAKSVVSVMAGDNRNSDAAAESSQDGKAEVDTKNEHKSDGFTKDGEAGIIVQNANGDNGVEIFKDGKEEAAKKCSSNTIGGSEDVKAGEDEGTKDGTTGNDGNTREKVGVCEPEESNTNEKGEHVHCSEDGKSQEAGDDGSDENTLSCVGVAECGKASETVENEQSGTEVGKW</sequence>
<protein>
    <submittedName>
        <fullName evidence="1">Uncharacterized protein</fullName>
    </submittedName>
</protein>
<dbReference type="Proteomes" id="UP001732700">
    <property type="component" value="Chromosome 4D"/>
</dbReference>
<organism evidence="1 2">
    <name type="scientific">Avena sativa</name>
    <name type="common">Oat</name>
    <dbReference type="NCBI Taxonomy" id="4498"/>
    <lineage>
        <taxon>Eukaryota</taxon>
        <taxon>Viridiplantae</taxon>
        <taxon>Streptophyta</taxon>
        <taxon>Embryophyta</taxon>
        <taxon>Tracheophyta</taxon>
        <taxon>Spermatophyta</taxon>
        <taxon>Magnoliopsida</taxon>
        <taxon>Liliopsida</taxon>
        <taxon>Poales</taxon>
        <taxon>Poaceae</taxon>
        <taxon>BOP clade</taxon>
        <taxon>Pooideae</taxon>
        <taxon>Poodae</taxon>
        <taxon>Poeae</taxon>
        <taxon>Poeae Chloroplast Group 1 (Aveneae type)</taxon>
        <taxon>Aveninae</taxon>
        <taxon>Avena</taxon>
    </lineage>
</organism>
<proteinExistence type="predicted"/>